<evidence type="ECO:0000256" key="4">
    <source>
        <dbReference type="ARBA" id="ARBA00013189"/>
    </source>
</evidence>
<dbReference type="InterPro" id="IPR016040">
    <property type="entry name" value="NAD(P)-bd_dom"/>
</dbReference>
<reference evidence="10" key="2">
    <citation type="journal article" date="2021" name="PeerJ">
        <title>Extensive microbial diversity within the chicken gut microbiome revealed by metagenomics and culture.</title>
        <authorList>
            <person name="Gilroy R."/>
            <person name="Ravi A."/>
            <person name="Getino M."/>
            <person name="Pursley I."/>
            <person name="Horton D.L."/>
            <person name="Alikhan N.F."/>
            <person name="Baker D."/>
            <person name="Gharbi K."/>
            <person name="Hall N."/>
            <person name="Watson M."/>
            <person name="Adriaenssens E.M."/>
            <person name="Foster-Nyarko E."/>
            <person name="Jarju S."/>
            <person name="Secka A."/>
            <person name="Antonio M."/>
            <person name="Oren A."/>
            <person name="Chaudhuri R.R."/>
            <person name="La Ragione R."/>
            <person name="Hildebrand F."/>
            <person name="Pallen M.J."/>
        </authorList>
    </citation>
    <scope>NUCLEOTIDE SEQUENCE</scope>
    <source>
        <strain evidence="10">USAMLcec3-3695</strain>
    </source>
</reference>
<keyword evidence="7 8" id="KW-0413">Isomerase</keyword>
<keyword evidence="8" id="KW-0119">Carbohydrate metabolism</keyword>
<dbReference type="AlphaFoldDB" id="A0A9D1MA12"/>
<dbReference type="SUPFAM" id="SSF51735">
    <property type="entry name" value="NAD(P)-binding Rossmann-fold domains"/>
    <property type="match status" value="1"/>
</dbReference>
<dbReference type="GO" id="GO:0005829">
    <property type="term" value="C:cytosol"/>
    <property type="evidence" value="ECO:0007669"/>
    <property type="project" value="TreeGrafter"/>
</dbReference>
<comment type="pathway">
    <text evidence="8">Carbohydrate metabolism; galactose metabolism.</text>
</comment>
<keyword evidence="6 8" id="KW-0520">NAD</keyword>
<comment type="similarity">
    <text evidence="3 8">Belongs to the NAD(P)-dependent epimerase/dehydratase family.</text>
</comment>
<evidence type="ECO:0000256" key="5">
    <source>
        <dbReference type="ARBA" id="ARBA00018569"/>
    </source>
</evidence>
<reference evidence="10" key="1">
    <citation type="submission" date="2020-10" db="EMBL/GenBank/DDBJ databases">
        <authorList>
            <person name="Gilroy R."/>
        </authorList>
    </citation>
    <scope>NUCLEOTIDE SEQUENCE</scope>
    <source>
        <strain evidence="10">USAMLcec3-3695</strain>
    </source>
</reference>
<accession>A0A9D1MA12</accession>
<dbReference type="EMBL" id="DVNB01000024">
    <property type="protein sequence ID" value="HIU56575.1"/>
    <property type="molecule type" value="Genomic_DNA"/>
</dbReference>
<dbReference type="NCBIfam" id="TIGR01179">
    <property type="entry name" value="galE"/>
    <property type="match status" value="1"/>
</dbReference>
<evidence type="ECO:0000256" key="1">
    <source>
        <dbReference type="ARBA" id="ARBA00000083"/>
    </source>
</evidence>
<protein>
    <recommendedName>
        <fullName evidence="5 8">UDP-glucose 4-epimerase</fullName>
        <ecNumber evidence="4 8">5.1.3.2</ecNumber>
    </recommendedName>
</protein>
<dbReference type="InterPro" id="IPR005886">
    <property type="entry name" value="UDP_G4E"/>
</dbReference>
<comment type="subunit">
    <text evidence="8">Homodimer.</text>
</comment>
<evidence type="ECO:0000256" key="2">
    <source>
        <dbReference type="ARBA" id="ARBA00001911"/>
    </source>
</evidence>
<dbReference type="PANTHER" id="PTHR43725:SF47">
    <property type="entry name" value="UDP-GLUCOSE 4-EPIMERASE"/>
    <property type="match status" value="1"/>
</dbReference>
<dbReference type="PRINTS" id="PR01713">
    <property type="entry name" value="NUCEPIMERASE"/>
</dbReference>
<proteinExistence type="inferred from homology"/>
<dbReference type="EC" id="5.1.3.2" evidence="4 8"/>
<sequence>MNILVTGGAGYIGSHTCVELLNAGYDIVVVDNLDNSNIKAIEAIKRLTGRDFKFYQYDLLDRDDIDKVFAENKIDAVIHFAGLKAVGESTRIPLRYYHNNITGTLILMELMEKYDVNNIVFSSSATVYGMPKTVPITEDFPLSTTNPYGSTKLMIEQIMTDAQKANPKLSVTLLRYFNPIGAHKSGELGEDPKGIPNNLLPYVAQVAVGKLEKIHVFGDDYPTPDGTGVRDYIHVVDLALGHIKAIEHCSDKSGVHIYNLGTGNGYSVLQIIAAFSKACGKELPYQIDPRRPGDIAECYADATKAKNELGWVAERGIDEMCEDSWRWQSTHPNGFDD</sequence>
<organism evidence="10 11">
    <name type="scientific">Candidatus Ornithomonoglobus merdipullorum</name>
    <dbReference type="NCBI Taxonomy" id="2840895"/>
    <lineage>
        <taxon>Bacteria</taxon>
        <taxon>Bacillati</taxon>
        <taxon>Bacillota</taxon>
        <taxon>Clostridia</taxon>
        <taxon>Candidatus Ornithomonoglobus</taxon>
    </lineage>
</organism>
<comment type="catalytic activity">
    <reaction evidence="1 8">
        <text>UDP-alpha-D-glucose = UDP-alpha-D-galactose</text>
        <dbReference type="Rhea" id="RHEA:22168"/>
        <dbReference type="ChEBI" id="CHEBI:58885"/>
        <dbReference type="ChEBI" id="CHEBI:66914"/>
        <dbReference type="EC" id="5.1.3.2"/>
    </reaction>
</comment>
<evidence type="ECO:0000313" key="11">
    <source>
        <dbReference type="Proteomes" id="UP000824109"/>
    </source>
</evidence>
<dbReference type="NCBIfam" id="NF007956">
    <property type="entry name" value="PRK10675.1"/>
    <property type="match status" value="1"/>
</dbReference>
<dbReference type="GO" id="GO:0006012">
    <property type="term" value="P:galactose metabolic process"/>
    <property type="evidence" value="ECO:0007669"/>
    <property type="project" value="InterPro"/>
</dbReference>
<feature type="domain" description="NAD(P)-binding" evidence="9">
    <location>
        <begin position="4"/>
        <end position="323"/>
    </location>
</feature>
<dbReference type="Pfam" id="PF16363">
    <property type="entry name" value="GDP_Man_Dehyd"/>
    <property type="match status" value="1"/>
</dbReference>
<dbReference type="Gene3D" id="3.40.50.720">
    <property type="entry name" value="NAD(P)-binding Rossmann-like Domain"/>
    <property type="match status" value="1"/>
</dbReference>
<name>A0A9D1MA12_9FIRM</name>
<dbReference type="Proteomes" id="UP000824109">
    <property type="component" value="Unassembled WGS sequence"/>
</dbReference>
<dbReference type="Gene3D" id="3.90.25.10">
    <property type="entry name" value="UDP-galactose 4-epimerase, domain 1"/>
    <property type="match status" value="1"/>
</dbReference>
<evidence type="ECO:0000256" key="3">
    <source>
        <dbReference type="ARBA" id="ARBA00007637"/>
    </source>
</evidence>
<evidence type="ECO:0000313" key="10">
    <source>
        <dbReference type="EMBL" id="HIU56575.1"/>
    </source>
</evidence>
<comment type="caution">
    <text evidence="10">The sequence shown here is derived from an EMBL/GenBank/DDBJ whole genome shotgun (WGS) entry which is preliminary data.</text>
</comment>
<dbReference type="InterPro" id="IPR036291">
    <property type="entry name" value="NAD(P)-bd_dom_sf"/>
</dbReference>
<evidence type="ECO:0000256" key="8">
    <source>
        <dbReference type="RuleBase" id="RU366046"/>
    </source>
</evidence>
<comment type="cofactor">
    <cofactor evidence="2 8">
        <name>NAD(+)</name>
        <dbReference type="ChEBI" id="CHEBI:57540"/>
    </cofactor>
</comment>
<evidence type="ECO:0000256" key="7">
    <source>
        <dbReference type="ARBA" id="ARBA00023235"/>
    </source>
</evidence>
<evidence type="ECO:0000256" key="6">
    <source>
        <dbReference type="ARBA" id="ARBA00023027"/>
    </source>
</evidence>
<dbReference type="GO" id="GO:0003978">
    <property type="term" value="F:UDP-glucose 4-epimerase activity"/>
    <property type="evidence" value="ECO:0007669"/>
    <property type="project" value="UniProtKB-UniRule"/>
</dbReference>
<dbReference type="CDD" id="cd05247">
    <property type="entry name" value="UDP_G4E_1_SDR_e"/>
    <property type="match status" value="1"/>
</dbReference>
<gene>
    <name evidence="10" type="primary">galE</name>
    <name evidence="10" type="ORF">IAA61_02025</name>
</gene>
<dbReference type="PANTHER" id="PTHR43725">
    <property type="entry name" value="UDP-GLUCOSE 4-EPIMERASE"/>
    <property type="match status" value="1"/>
</dbReference>
<evidence type="ECO:0000259" key="9">
    <source>
        <dbReference type="Pfam" id="PF16363"/>
    </source>
</evidence>